<dbReference type="Gene3D" id="3.90.1580.10">
    <property type="entry name" value="paralog of FGE (formylglycine-generating enzyme)"/>
    <property type="match status" value="1"/>
</dbReference>
<proteinExistence type="predicted"/>
<keyword evidence="1" id="KW-1133">Transmembrane helix</keyword>
<dbReference type="PANTHER" id="PTHR23150">
    <property type="entry name" value="SULFATASE MODIFYING FACTOR 1, 2"/>
    <property type="match status" value="1"/>
</dbReference>
<reference evidence="4" key="1">
    <citation type="journal article" date="2010" name="Int. J. Syst. Evol. Microbiol.">
        <title>Porticoccus litoralis gen. nov., sp. nov., a gammaproteobacterium isolated from the Yellow Sea.</title>
        <authorList>
            <person name="Oh H.M."/>
            <person name="Kim H."/>
            <person name="Kim K.M."/>
            <person name="Min G.S."/>
            <person name="Cho J.C."/>
        </authorList>
    </citation>
    <scope>NUCLEOTIDE SEQUENCE</scope>
    <source>
        <strain evidence="4">DSM 25064</strain>
    </source>
</reference>
<evidence type="ECO:0000313" key="4">
    <source>
        <dbReference type="EMBL" id="MDP1520987.1"/>
    </source>
</evidence>
<dbReference type="InterPro" id="IPR013229">
    <property type="entry name" value="PEGA"/>
</dbReference>
<feature type="domain" description="PEGA" evidence="3">
    <location>
        <begin position="335"/>
        <end position="399"/>
    </location>
</feature>
<feature type="domain" description="PEGA" evidence="3">
    <location>
        <begin position="125"/>
        <end position="192"/>
    </location>
</feature>
<reference evidence="4" key="2">
    <citation type="submission" date="2023-08" db="EMBL/GenBank/DDBJ databases">
        <authorList>
            <person name="Luo J."/>
        </authorList>
    </citation>
    <scope>NUCLEOTIDE SEQUENCE</scope>
    <source>
        <strain evidence="4">DSM 25064</strain>
    </source>
</reference>
<dbReference type="AlphaFoldDB" id="A0AAW8B522"/>
<dbReference type="EMBL" id="JAUUUU010000004">
    <property type="protein sequence ID" value="MDP1520987.1"/>
    <property type="molecule type" value="Genomic_DNA"/>
</dbReference>
<keyword evidence="1" id="KW-0812">Transmembrane</keyword>
<protein>
    <submittedName>
        <fullName evidence="4">PEGA domain-containing protein</fullName>
    </submittedName>
</protein>
<dbReference type="SUPFAM" id="SSF56436">
    <property type="entry name" value="C-type lectin-like"/>
    <property type="match status" value="1"/>
</dbReference>
<sequence>MNEQKNDHEAIQPLAFTPLAENTGAKRFRLKPLPMLLGLALIASLLVMAFLLSARSVVVKITPDNARIDISGGISFALADHYLMRPGDYQLVAEAEGFEVLQLPFTVGKDDHQLLQLEMQKLPGHLALTTEPPGAEVSINDEAVGAAPLTISDLTPSDHTLTISAQRYLPVTREINIEGMDTTQSLSVQLEPAWGQVSLTSSPPGATVSVGDEDRGVTPLTTELLAEGEVIKVALPGYKTWQQSLSVAIGETLAVDDIQLEPADGLLQLSSTPSGATVTLNGAYQGTTPLDIELTPQQTHQLTLFFNGYKTAKRSLTLSAGEQQSMSVQLQANLGEVQVVASPADASVWIDGVMRGTQGQTFTLPARQHRIELRRAGYATATRTVTPQPGLDQVVKVTLLTEQQARWASVPEKITTANGATLLLFKPRKPFTMGAPRRESGRRANEVRREVQLTRPFYLASHEVTNRQFKQFARTHSSSHASGITLDQPTQPVVRISWEQAARYCNWLSGKDNLTPFYREENGKIKGFDPSANGYRLPTEAEWAWAARTTSGGEKRFSWGQQYPPANRSGNFADTSAGRLVTEPIKGYTDGFAVSAPVGSFRPNHRQLYDLEGNVSEWVNDYYGIELGLGSRAEKDPMGPATGDLRVIRGASWRHGNITELRLSYRDYGEQPRDDLGFRIARYVE</sequence>
<dbReference type="Proteomes" id="UP001178354">
    <property type="component" value="Unassembled WGS sequence"/>
</dbReference>
<dbReference type="InterPro" id="IPR005532">
    <property type="entry name" value="SUMF_dom"/>
</dbReference>
<organism evidence="4 5">
    <name type="scientific">Porticoccus litoralis</name>
    <dbReference type="NCBI Taxonomy" id="434086"/>
    <lineage>
        <taxon>Bacteria</taxon>
        <taxon>Pseudomonadati</taxon>
        <taxon>Pseudomonadota</taxon>
        <taxon>Gammaproteobacteria</taxon>
        <taxon>Cellvibrionales</taxon>
        <taxon>Porticoccaceae</taxon>
        <taxon>Porticoccus</taxon>
    </lineage>
</organism>
<evidence type="ECO:0000256" key="1">
    <source>
        <dbReference type="SAM" id="Phobius"/>
    </source>
</evidence>
<feature type="domain" description="PEGA" evidence="3">
    <location>
        <begin position="267"/>
        <end position="331"/>
    </location>
</feature>
<feature type="domain" description="Sulfatase-modifying factor enzyme-like" evidence="2">
    <location>
        <begin position="430"/>
        <end position="682"/>
    </location>
</feature>
<keyword evidence="1" id="KW-0472">Membrane</keyword>
<evidence type="ECO:0000313" key="5">
    <source>
        <dbReference type="Proteomes" id="UP001178354"/>
    </source>
</evidence>
<keyword evidence="5" id="KW-1185">Reference proteome</keyword>
<gene>
    <name evidence="4" type="ORF">Q8A57_08405</name>
</gene>
<dbReference type="InterPro" id="IPR051043">
    <property type="entry name" value="Sulfatase_Mod_Factor_Kinase"/>
</dbReference>
<accession>A0AAW8B522</accession>
<dbReference type="RefSeq" id="WP_305170596.1">
    <property type="nucleotide sequence ID" value="NZ_JAUUUU010000004.1"/>
</dbReference>
<name>A0AAW8B522_9GAMM</name>
<evidence type="ECO:0000259" key="3">
    <source>
        <dbReference type="Pfam" id="PF08308"/>
    </source>
</evidence>
<dbReference type="Pfam" id="PF03781">
    <property type="entry name" value="FGE-sulfatase"/>
    <property type="match status" value="1"/>
</dbReference>
<evidence type="ECO:0000259" key="2">
    <source>
        <dbReference type="Pfam" id="PF03781"/>
    </source>
</evidence>
<dbReference type="PANTHER" id="PTHR23150:SF19">
    <property type="entry name" value="FORMYLGLYCINE-GENERATING ENZYME"/>
    <property type="match status" value="1"/>
</dbReference>
<comment type="caution">
    <text evidence="4">The sequence shown here is derived from an EMBL/GenBank/DDBJ whole genome shotgun (WGS) entry which is preliminary data.</text>
</comment>
<feature type="transmembrane region" description="Helical" evidence="1">
    <location>
        <begin position="36"/>
        <end position="54"/>
    </location>
</feature>
<feature type="domain" description="PEGA" evidence="3">
    <location>
        <begin position="194"/>
        <end position="256"/>
    </location>
</feature>
<dbReference type="Pfam" id="PF08308">
    <property type="entry name" value="PEGA"/>
    <property type="match status" value="4"/>
</dbReference>
<dbReference type="InterPro" id="IPR016187">
    <property type="entry name" value="CTDL_fold"/>
</dbReference>
<dbReference type="InterPro" id="IPR042095">
    <property type="entry name" value="SUMF_sf"/>
</dbReference>
<dbReference type="GO" id="GO:0120147">
    <property type="term" value="F:formylglycine-generating oxidase activity"/>
    <property type="evidence" value="ECO:0007669"/>
    <property type="project" value="TreeGrafter"/>
</dbReference>